<organism evidence="2 3">
    <name type="scientific">Halopiger aswanensis</name>
    <dbReference type="NCBI Taxonomy" id="148449"/>
    <lineage>
        <taxon>Archaea</taxon>
        <taxon>Methanobacteriati</taxon>
        <taxon>Methanobacteriota</taxon>
        <taxon>Stenosarchaea group</taxon>
        <taxon>Halobacteria</taxon>
        <taxon>Halobacteriales</taxon>
        <taxon>Natrialbaceae</taxon>
        <taxon>Halopiger</taxon>
    </lineage>
</organism>
<reference evidence="2 3" key="1">
    <citation type="submission" date="2018-09" db="EMBL/GenBank/DDBJ databases">
        <title>Genomic Encyclopedia of Archaeal and Bacterial Type Strains, Phase II (KMG-II): from individual species to whole genera.</title>
        <authorList>
            <person name="Goeker M."/>
        </authorList>
    </citation>
    <scope>NUCLEOTIDE SEQUENCE [LARGE SCALE GENOMIC DNA]</scope>
    <source>
        <strain evidence="2 3">DSM 13151</strain>
    </source>
</reference>
<comment type="caution">
    <text evidence="2">The sequence shown here is derived from an EMBL/GenBank/DDBJ whole genome shotgun (WGS) entry which is preliminary data.</text>
</comment>
<keyword evidence="1" id="KW-1133">Transmembrane helix</keyword>
<feature type="transmembrane region" description="Helical" evidence="1">
    <location>
        <begin position="28"/>
        <end position="46"/>
    </location>
</feature>
<dbReference type="RefSeq" id="WP_120246953.1">
    <property type="nucleotide sequence ID" value="NZ_RAPO01000011.1"/>
</dbReference>
<protein>
    <submittedName>
        <fullName evidence="2">Uncharacterized protein</fullName>
    </submittedName>
</protein>
<name>A0A419VUQ2_9EURY</name>
<gene>
    <name evidence="2" type="ORF">ATJ93_4689</name>
</gene>
<accession>A0A419VUQ2</accession>
<dbReference type="Proteomes" id="UP000283805">
    <property type="component" value="Unassembled WGS sequence"/>
</dbReference>
<dbReference type="EMBL" id="RAPO01000011">
    <property type="protein sequence ID" value="RKD85917.1"/>
    <property type="molecule type" value="Genomic_DNA"/>
</dbReference>
<evidence type="ECO:0000256" key="1">
    <source>
        <dbReference type="SAM" id="Phobius"/>
    </source>
</evidence>
<evidence type="ECO:0000313" key="3">
    <source>
        <dbReference type="Proteomes" id="UP000283805"/>
    </source>
</evidence>
<evidence type="ECO:0000313" key="2">
    <source>
        <dbReference type="EMBL" id="RKD85917.1"/>
    </source>
</evidence>
<sequence>MLGVIVGPIAEIGFVRGRLLTGQEPMSFATNSSISIVLIAFIVLFWPSRSTNGVAILLTNAE</sequence>
<keyword evidence="1" id="KW-0472">Membrane</keyword>
<keyword evidence="1" id="KW-0812">Transmembrane</keyword>
<proteinExistence type="predicted"/>
<dbReference type="AlphaFoldDB" id="A0A419VUQ2"/>
<keyword evidence="3" id="KW-1185">Reference proteome</keyword>